<feature type="region of interest" description="Disordered" evidence="1">
    <location>
        <begin position="21"/>
        <end position="49"/>
    </location>
</feature>
<dbReference type="Proteomes" id="UP001160148">
    <property type="component" value="Unassembled WGS sequence"/>
</dbReference>
<name>A0AAV0Y787_9HEMI</name>
<organism evidence="2 3">
    <name type="scientific">Macrosiphum euphorbiae</name>
    <name type="common">potato aphid</name>
    <dbReference type="NCBI Taxonomy" id="13131"/>
    <lineage>
        <taxon>Eukaryota</taxon>
        <taxon>Metazoa</taxon>
        <taxon>Ecdysozoa</taxon>
        <taxon>Arthropoda</taxon>
        <taxon>Hexapoda</taxon>
        <taxon>Insecta</taxon>
        <taxon>Pterygota</taxon>
        <taxon>Neoptera</taxon>
        <taxon>Paraneoptera</taxon>
        <taxon>Hemiptera</taxon>
        <taxon>Sternorrhyncha</taxon>
        <taxon>Aphidomorpha</taxon>
        <taxon>Aphidoidea</taxon>
        <taxon>Aphididae</taxon>
        <taxon>Macrosiphini</taxon>
        <taxon>Macrosiphum</taxon>
    </lineage>
</organism>
<evidence type="ECO:0000313" key="2">
    <source>
        <dbReference type="EMBL" id="CAI6376770.1"/>
    </source>
</evidence>
<reference evidence="2 3" key="1">
    <citation type="submission" date="2023-01" db="EMBL/GenBank/DDBJ databases">
        <authorList>
            <person name="Whitehead M."/>
        </authorList>
    </citation>
    <scope>NUCLEOTIDE SEQUENCE [LARGE SCALE GENOMIC DNA]</scope>
</reference>
<proteinExistence type="predicted"/>
<gene>
    <name evidence="2" type="ORF">MEUPH1_LOCUS30107</name>
</gene>
<comment type="caution">
    <text evidence="2">The sequence shown here is derived from an EMBL/GenBank/DDBJ whole genome shotgun (WGS) entry which is preliminary data.</text>
</comment>
<sequence length="128" mass="14877">MSNKNQKSLTHFFKIIPTNDNLKSSDNMANSSHVNEKEKLSTNKRSTSQLSYVSTNPKKIHLDSPALISTSPFDISFYKNKKLDQNDIINVLNNLWKPDVQFNFPSKTYICGKKKKEKNLKFQYSWLM</sequence>
<feature type="compositionally biased region" description="Polar residues" evidence="1">
    <location>
        <begin position="21"/>
        <end position="33"/>
    </location>
</feature>
<dbReference type="AlphaFoldDB" id="A0AAV0Y787"/>
<evidence type="ECO:0000256" key="1">
    <source>
        <dbReference type="SAM" id="MobiDB-lite"/>
    </source>
</evidence>
<accession>A0AAV0Y787</accession>
<protein>
    <submittedName>
        <fullName evidence="2">Uncharacterized protein</fullName>
    </submittedName>
</protein>
<keyword evidence="3" id="KW-1185">Reference proteome</keyword>
<evidence type="ECO:0000313" key="3">
    <source>
        <dbReference type="Proteomes" id="UP001160148"/>
    </source>
</evidence>
<dbReference type="EMBL" id="CARXXK010001572">
    <property type="protein sequence ID" value="CAI6376770.1"/>
    <property type="molecule type" value="Genomic_DNA"/>
</dbReference>